<dbReference type="AlphaFoldDB" id="A0AA38MRS1"/>
<evidence type="ECO:0008006" key="3">
    <source>
        <dbReference type="Google" id="ProtNLM"/>
    </source>
</evidence>
<name>A0AA38MRS1_9CUCU</name>
<proteinExistence type="predicted"/>
<evidence type="ECO:0000313" key="2">
    <source>
        <dbReference type="Proteomes" id="UP001168821"/>
    </source>
</evidence>
<dbReference type="PANTHER" id="PTHR33332">
    <property type="entry name" value="REVERSE TRANSCRIPTASE DOMAIN-CONTAINING PROTEIN"/>
    <property type="match status" value="1"/>
</dbReference>
<keyword evidence="2" id="KW-1185">Reference proteome</keyword>
<organism evidence="1 2">
    <name type="scientific">Zophobas morio</name>
    <dbReference type="NCBI Taxonomy" id="2755281"/>
    <lineage>
        <taxon>Eukaryota</taxon>
        <taxon>Metazoa</taxon>
        <taxon>Ecdysozoa</taxon>
        <taxon>Arthropoda</taxon>
        <taxon>Hexapoda</taxon>
        <taxon>Insecta</taxon>
        <taxon>Pterygota</taxon>
        <taxon>Neoptera</taxon>
        <taxon>Endopterygota</taxon>
        <taxon>Coleoptera</taxon>
        <taxon>Polyphaga</taxon>
        <taxon>Cucujiformia</taxon>
        <taxon>Tenebrionidae</taxon>
        <taxon>Zophobas</taxon>
    </lineage>
</organism>
<dbReference type="PRINTS" id="PR01345">
    <property type="entry name" value="CERVTRCPTASE"/>
</dbReference>
<accession>A0AA38MRS1</accession>
<protein>
    <recommendedName>
        <fullName evidence="3">Reverse transcriptase domain-containing protein</fullName>
    </recommendedName>
</protein>
<dbReference type="EMBL" id="JALNTZ010000001">
    <property type="protein sequence ID" value="KAJ3665422.1"/>
    <property type="molecule type" value="Genomic_DNA"/>
</dbReference>
<evidence type="ECO:0000313" key="1">
    <source>
        <dbReference type="EMBL" id="KAJ3665422.1"/>
    </source>
</evidence>
<gene>
    <name evidence="1" type="ORF">Zmor_000918</name>
</gene>
<sequence>MFADDTKLYANPLTNYDHLTKDLQALNAWCSEWLLPLNCDKCTVLHLGKNNPMLSYNIAGVPLTVVDYHNDLGIIISSDLKWERHIVSITKKANSMLFLISRSFCNPTPSTAAKLIRMYLRPILEFAAPSWSPYFAKDINTLERVQRRATKLAPAIRHRPYEERLFIMKLPSLYRRRIRGDLILTYRAFRDVPIINFFTLNNDTRLRGHPWKLHKEQYRILSRQHFWSCRVCNHWNALSRNVVESPSVNSFKNHLDSLLSEYFS</sequence>
<reference evidence="1" key="1">
    <citation type="journal article" date="2023" name="G3 (Bethesda)">
        <title>Whole genome assemblies of Zophobas morio and Tenebrio molitor.</title>
        <authorList>
            <person name="Kaur S."/>
            <person name="Stinson S.A."/>
            <person name="diCenzo G.C."/>
        </authorList>
    </citation>
    <scope>NUCLEOTIDE SEQUENCE</scope>
    <source>
        <strain evidence="1">QUZm001</strain>
    </source>
</reference>
<dbReference type="Proteomes" id="UP001168821">
    <property type="component" value="Unassembled WGS sequence"/>
</dbReference>
<comment type="caution">
    <text evidence="1">The sequence shown here is derived from an EMBL/GenBank/DDBJ whole genome shotgun (WGS) entry which is preliminary data.</text>
</comment>